<sequence>MPCSDPTPSGREERAAEALKLIIDFKNLGEEINYPKGFNGDISGYSIFGSDKYLNEATDILCSFCRIKGEDFIYNGRFKERRRLADWWDEHKEIDKREGRI</sequence>
<evidence type="ECO:0000313" key="3">
    <source>
        <dbReference type="Proteomes" id="UP001149142"/>
    </source>
</evidence>
<evidence type="ECO:0000313" key="2">
    <source>
        <dbReference type="EMBL" id="MDA0178651.1"/>
    </source>
</evidence>
<comment type="caution">
    <text evidence="2">The sequence shown here is derived from an EMBL/GenBank/DDBJ whole genome shotgun (WGS) entry which is preliminary data.</text>
</comment>
<reference evidence="2" key="1">
    <citation type="submission" date="2022-11" db="EMBL/GenBank/DDBJ databases">
        <title>Refractory cell wall polysaccharides provide important carbon source for microbial heterotrophs in the hadal ocean.</title>
        <authorList>
            <person name="Zhu X."/>
        </authorList>
    </citation>
    <scope>NUCLEOTIDE SEQUENCE</scope>
    <source>
        <strain evidence="2">MTRN7</strain>
    </source>
</reference>
<evidence type="ECO:0000313" key="1">
    <source>
        <dbReference type="EMBL" id="MDA0175900.1"/>
    </source>
</evidence>
<dbReference type="RefSeq" id="WP_270004832.1">
    <property type="nucleotide sequence ID" value="NZ_JAPFGC010000001.1"/>
</dbReference>
<accession>A0ABT4S3P7</accession>
<dbReference type="Proteomes" id="UP001149142">
    <property type="component" value="Unassembled WGS sequence"/>
</dbReference>
<protein>
    <submittedName>
        <fullName evidence="2">Uncharacterized protein</fullName>
    </submittedName>
</protein>
<dbReference type="EMBL" id="JAPFGC010000001">
    <property type="protein sequence ID" value="MDA0175900.1"/>
    <property type="molecule type" value="Genomic_DNA"/>
</dbReference>
<gene>
    <name evidence="1" type="ORF">OOZ35_00170</name>
    <name evidence="2" type="ORF">OOZ35_14200</name>
</gene>
<name>A0ABT4S3P7_9FLAO</name>
<organism evidence="2 3">
    <name type="scientific">Mesoflavibacter profundi</name>
    <dbReference type="NCBI Taxonomy" id="2708110"/>
    <lineage>
        <taxon>Bacteria</taxon>
        <taxon>Pseudomonadati</taxon>
        <taxon>Bacteroidota</taxon>
        <taxon>Flavobacteriia</taxon>
        <taxon>Flavobacteriales</taxon>
        <taxon>Flavobacteriaceae</taxon>
        <taxon>Mesoflavibacter</taxon>
    </lineage>
</organism>
<dbReference type="EMBL" id="JAPFGC010000002">
    <property type="protein sequence ID" value="MDA0178651.1"/>
    <property type="molecule type" value="Genomic_DNA"/>
</dbReference>
<proteinExistence type="predicted"/>
<keyword evidence="3" id="KW-1185">Reference proteome</keyword>